<dbReference type="InterPro" id="IPR040976">
    <property type="entry name" value="Pkinase_fungal"/>
</dbReference>
<dbReference type="AlphaFoldDB" id="A0A2A9NBU5"/>
<gene>
    <name evidence="3" type="ORF">AMATHDRAFT_49808</name>
</gene>
<dbReference type="Gene3D" id="1.10.510.10">
    <property type="entry name" value="Transferase(Phosphotransferase) domain 1"/>
    <property type="match status" value="1"/>
</dbReference>
<dbReference type="OrthoDB" id="2739948at2759"/>
<dbReference type="PROSITE" id="PS00109">
    <property type="entry name" value="PROTEIN_KINASE_TYR"/>
    <property type="match status" value="1"/>
</dbReference>
<dbReference type="Pfam" id="PF17667">
    <property type="entry name" value="Pkinase_fungal"/>
    <property type="match status" value="1"/>
</dbReference>
<evidence type="ECO:0000259" key="2">
    <source>
        <dbReference type="PROSITE" id="PS50011"/>
    </source>
</evidence>
<dbReference type="InterPro" id="IPR011009">
    <property type="entry name" value="Kinase-like_dom_sf"/>
</dbReference>
<dbReference type="PANTHER" id="PTHR38248:SF2">
    <property type="entry name" value="FUNK1 11"/>
    <property type="match status" value="1"/>
</dbReference>
<feature type="compositionally biased region" description="Acidic residues" evidence="1">
    <location>
        <begin position="46"/>
        <end position="57"/>
    </location>
</feature>
<dbReference type="InterPro" id="IPR000719">
    <property type="entry name" value="Prot_kinase_dom"/>
</dbReference>
<dbReference type="GO" id="GO:0005524">
    <property type="term" value="F:ATP binding"/>
    <property type="evidence" value="ECO:0007669"/>
    <property type="project" value="InterPro"/>
</dbReference>
<proteinExistence type="predicted"/>
<dbReference type="Proteomes" id="UP000242287">
    <property type="component" value="Unassembled WGS sequence"/>
</dbReference>
<dbReference type="InterPro" id="IPR008266">
    <property type="entry name" value="Tyr_kinase_AS"/>
</dbReference>
<dbReference type="PROSITE" id="PS50011">
    <property type="entry name" value="PROTEIN_KINASE_DOM"/>
    <property type="match status" value="1"/>
</dbReference>
<dbReference type="SUPFAM" id="SSF56112">
    <property type="entry name" value="Protein kinase-like (PK-like)"/>
    <property type="match status" value="1"/>
</dbReference>
<protein>
    <recommendedName>
        <fullName evidence="2">Protein kinase domain-containing protein</fullName>
    </recommendedName>
</protein>
<accession>A0A2A9NBU5</accession>
<name>A0A2A9NBU5_9AGAR</name>
<reference evidence="3 4" key="1">
    <citation type="submission" date="2014-02" db="EMBL/GenBank/DDBJ databases">
        <title>Transposable element dynamics among asymbiotic and ectomycorrhizal Amanita fungi.</title>
        <authorList>
            <consortium name="DOE Joint Genome Institute"/>
            <person name="Hess J."/>
            <person name="Skrede I."/>
            <person name="Wolfe B."/>
            <person name="LaButti K."/>
            <person name="Ohm R.A."/>
            <person name="Grigoriev I.V."/>
            <person name="Pringle A."/>
        </authorList>
    </citation>
    <scope>NUCLEOTIDE SEQUENCE [LARGE SCALE GENOMIC DNA]</scope>
    <source>
        <strain evidence="3 4">SKay4041</strain>
    </source>
</reference>
<evidence type="ECO:0000313" key="4">
    <source>
        <dbReference type="Proteomes" id="UP000242287"/>
    </source>
</evidence>
<evidence type="ECO:0000313" key="3">
    <source>
        <dbReference type="EMBL" id="PFH48099.1"/>
    </source>
</evidence>
<feature type="domain" description="Protein kinase" evidence="2">
    <location>
        <begin position="167"/>
        <end position="470"/>
    </location>
</feature>
<keyword evidence="4" id="KW-1185">Reference proteome</keyword>
<dbReference type="EMBL" id="KZ302077">
    <property type="protein sequence ID" value="PFH48099.1"/>
    <property type="molecule type" value="Genomic_DNA"/>
</dbReference>
<organism evidence="3 4">
    <name type="scientific">Amanita thiersii Skay4041</name>
    <dbReference type="NCBI Taxonomy" id="703135"/>
    <lineage>
        <taxon>Eukaryota</taxon>
        <taxon>Fungi</taxon>
        <taxon>Dikarya</taxon>
        <taxon>Basidiomycota</taxon>
        <taxon>Agaricomycotina</taxon>
        <taxon>Agaricomycetes</taxon>
        <taxon>Agaricomycetidae</taxon>
        <taxon>Agaricales</taxon>
        <taxon>Pluteineae</taxon>
        <taxon>Amanitaceae</taxon>
        <taxon>Amanita</taxon>
    </lineage>
</organism>
<sequence length="527" mass="61143">MLDTSRHPAPYEKKEVRPEVCLYKSPKAAGGVSDVRKAEVMHVFEDDNDHDPFDDDSPDFKDVSSDEQGRTLGRMTLYATAHQASQFRLHVFQVLVFQTYARFLRWDRAGVVVSEKVTFSNSAIAELYWRYTLTDDTSRGHDTTVEELSQGDPIGEEARRALQVEDDAILYKISLGTKGKTYIIARGLYMVIGSPIGRSTRGFSVFCLETKKVGYLKDTWRILSKSLKPEHEIYQKLYHPGVNRIPQIDAASDMLDHSTKTHEVSNRPWVKMDSRKRQEFQIYIHYRIVFETVGYSLLSFRDVKEYVTAIRDAVEAHRDAYHLAKVLHGDISVDNILIDENGRGLLIDWDLSKDLDLQLDTQPSNYGTWRFKAFRLIKELREGEEETVSDYVDDLESFFYVLYWVALRYTKHGLTRQSLNEELYLLYDDYFLDHKGVPRSTASVGRVLLVRYFEPERQFDIKKWPKPELILTYYSEGYLAAHKTGKARLESKDGEWMLKIFDAALGLEGWEVHGERVENECYQVKRG</sequence>
<dbReference type="PANTHER" id="PTHR38248">
    <property type="entry name" value="FUNK1 6"/>
    <property type="match status" value="1"/>
</dbReference>
<dbReference type="GO" id="GO:0004672">
    <property type="term" value="F:protein kinase activity"/>
    <property type="evidence" value="ECO:0007669"/>
    <property type="project" value="InterPro"/>
</dbReference>
<evidence type="ECO:0000256" key="1">
    <source>
        <dbReference type="SAM" id="MobiDB-lite"/>
    </source>
</evidence>
<feature type="region of interest" description="Disordered" evidence="1">
    <location>
        <begin position="46"/>
        <end position="66"/>
    </location>
</feature>